<keyword evidence="5" id="KW-0238">DNA-binding</keyword>
<evidence type="ECO:0000256" key="2">
    <source>
        <dbReference type="ARBA" id="ARBA00022723"/>
    </source>
</evidence>
<evidence type="ECO:0000256" key="4">
    <source>
        <dbReference type="ARBA" id="ARBA00022833"/>
    </source>
</evidence>
<keyword evidence="11" id="KW-1185">Reference proteome</keyword>
<name>A0ABQ7VP31_SOLTU</name>
<dbReference type="Proteomes" id="UP000826656">
    <property type="component" value="Unassembled WGS sequence"/>
</dbReference>
<organism evidence="10 11">
    <name type="scientific">Solanum tuberosum</name>
    <name type="common">Potato</name>
    <dbReference type="NCBI Taxonomy" id="4113"/>
    <lineage>
        <taxon>Eukaryota</taxon>
        <taxon>Viridiplantae</taxon>
        <taxon>Streptophyta</taxon>
        <taxon>Embryophyta</taxon>
        <taxon>Tracheophyta</taxon>
        <taxon>Spermatophyta</taxon>
        <taxon>Magnoliopsida</taxon>
        <taxon>eudicotyledons</taxon>
        <taxon>Gunneridae</taxon>
        <taxon>Pentapetalae</taxon>
        <taxon>asterids</taxon>
        <taxon>lamiids</taxon>
        <taxon>Solanales</taxon>
        <taxon>Solanaceae</taxon>
        <taxon>Solanoideae</taxon>
        <taxon>Solaneae</taxon>
        <taxon>Solanum</taxon>
    </lineage>
</organism>
<protein>
    <recommendedName>
        <fullName evidence="12">Replication factor A C-terminal domain-containing protein</fullName>
    </recommendedName>
</protein>
<dbReference type="EMBL" id="JAIVGD010000011">
    <property type="protein sequence ID" value="KAH0769560.1"/>
    <property type="molecule type" value="Genomic_DNA"/>
</dbReference>
<proteinExistence type="inferred from homology"/>
<accession>A0ABQ7VP31</accession>
<comment type="caution">
    <text evidence="10">The sequence shown here is derived from an EMBL/GenBank/DDBJ whole genome shotgun (WGS) entry which is preliminary data.</text>
</comment>
<dbReference type="PANTHER" id="PTHR47165:SF4">
    <property type="entry name" value="OS03G0429900 PROTEIN"/>
    <property type="match status" value="1"/>
</dbReference>
<evidence type="ECO:0000259" key="9">
    <source>
        <dbReference type="Pfam" id="PF16900"/>
    </source>
</evidence>
<dbReference type="SUPFAM" id="SSF50249">
    <property type="entry name" value="Nucleic acid-binding proteins"/>
    <property type="match status" value="3"/>
</dbReference>
<dbReference type="InterPro" id="IPR013955">
    <property type="entry name" value="Rep_factor-A_C"/>
</dbReference>
<dbReference type="PANTHER" id="PTHR47165">
    <property type="entry name" value="OS03G0429900 PROTEIN"/>
    <property type="match status" value="1"/>
</dbReference>
<evidence type="ECO:0000256" key="1">
    <source>
        <dbReference type="ARBA" id="ARBA00005690"/>
    </source>
</evidence>
<feature type="compositionally biased region" description="Polar residues" evidence="6">
    <location>
        <begin position="437"/>
        <end position="457"/>
    </location>
</feature>
<keyword evidence="4" id="KW-0862">Zinc</keyword>
<comment type="similarity">
    <text evidence="1">Belongs to the replication factor A protein 1 family.</text>
</comment>
<dbReference type="CDD" id="cd04480">
    <property type="entry name" value="RPA1_DBD_A_like"/>
    <property type="match status" value="1"/>
</dbReference>
<gene>
    <name evidence="10" type="ORF">KY290_013541</name>
</gene>
<feature type="domain" description="Replication protein A 70 kDa DNA-binding subunit B/D first OB fold" evidence="7">
    <location>
        <begin position="6"/>
        <end position="106"/>
    </location>
</feature>
<evidence type="ECO:0000256" key="6">
    <source>
        <dbReference type="SAM" id="MobiDB-lite"/>
    </source>
</evidence>
<evidence type="ECO:0000259" key="7">
    <source>
        <dbReference type="Pfam" id="PF02721"/>
    </source>
</evidence>
<evidence type="ECO:0000259" key="8">
    <source>
        <dbReference type="Pfam" id="PF08646"/>
    </source>
</evidence>
<evidence type="ECO:0000256" key="5">
    <source>
        <dbReference type="ARBA" id="ARBA00023125"/>
    </source>
</evidence>
<dbReference type="InterPro" id="IPR003871">
    <property type="entry name" value="RFA1B/D_OB_1st"/>
</dbReference>
<feature type="domain" description="Replication factor A C-terminal" evidence="8">
    <location>
        <begin position="287"/>
        <end position="401"/>
    </location>
</feature>
<dbReference type="Pfam" id="PF02721">
    <property type="entry name" value="DUF223"/>
    <property type="match status" value="1"/>
</dbReference>
<feature type="domain" description="Replication protein A OB" evidence="9">
    <location>
        <begin position="138"/>
        <end position="226"/>
    </location>
</feature>
<evidence type="ECO:0000256" key="3">
    <source>
        <dbReference type="ARBA" id="ARBA00022771"/>
    </source>
</evidence>
<dbReference type="InterPro" id="IPR031657">
    <property type="entry name" value="REPA_OB_2"/>
</dbReference>
<dbReference type="Pfam" id="PF08646">
    <property type="entry name" value="Rep_fac-A_C"/>
    <property type="match status" value="1"/>
</dbReference>
<dbReference type="InterPro" id="IPR012340">
    <property type="entry name" value="NA-bd_OB-fold"/>
</dbReference>
<evidence type="ECO:0000313" key="11">
    <source>
        <dbReference type="Proteomes" id="UP000826656"/>
    </source>
</evidence>
<dbReference type="Gene3D" id="2.40.50.140">
    <property type="entry name" value="Nucleic acid-binding proteins"/>
    <property type="match status" value="3"/>
</dbReference>
<feature type="region of interest" description="Disordered" evidence="6">
    <location>
        <begin position="434"/>
        <end position="457"/>
    </location>
</feature>
<dbReference type="Pfam" id="PF16900">
    <property type="entry name" value="REPA_OB_2"/>
    <property type="match status" value="1"/>
</dbReference>
<dbReference type="CDD" id="cd04476">
    <property type="entry name" value="RPA1_DBD_C"/>
    <property type="match status" value="1"/>
</dbReference>
<sequence>MTISFISDLVTGRDDFTIRVRLCRMWDAINPKKNGELISKDMIFIDEKGNLMHGIIRKTQVNRFKDILSEGSVFIIKNFKVVESIGGYRPVQNSLKIIFFASTAIKNLSEDIVEIPINGFEFINPDVIDSRVNNSTVLSDVVGCLYGIGDIESVGSKWKKRDIHILTDYSAKAKITLWEELGEKFSPYLYNNDAGPYIVIVTSATVKEFRGEVSFSTTYASKIYVNLDIDYIRSLAPKFSTMSTELQVIESSNVNSLPIEEEMFLNRMDIKELLEAEWSTGLQEYIVTVKCKIKEIDNYFGWYYISCNVCSKKIEPTNSIYRCNNCNKDCKFPLVRYKIHLKVTDRTGDTTFTIFNVVAEKLIDTSAHKLFNKLTTANNDVPVQVQSLCGKEFFFKLRLNHYNLKEGLENFTISKLWIPDDNLEVQYKLRKEEKGKNLSNNETTPKHQGTNGLTKEMNNQVSVDVLLTDLEDHEDELHVTNGTKSRKRRNLIIDDEELSIADTNKVKK</sequence>
<keyword evidence="3" id="KW-0863">Zinc-finger</keyword>
<evidence type="ECO:0000313" key="10">
    <source>
        <dbReference type="EMBL" id="KAH0769560.1"/>
    </source>
</evidence>
<evidence type="ECO:0008006" key="12">
    <source>
        <dbReference type="Google" id="ProtNLM"/>
    </source>
</evidence>
<keyword evidence="2" id="KW-0479">Metal-binding</keyword>
<reference evidence="10 11" key="1">
    <citation type="journal article" date="2021" name="bioRxiv">
        <title>Chromosome-scale and haplotype-resolved genome assembly of a tetraploid potato cultivar.</title>
        <authorList>
            <person name="Sun H."/>
            <person name="Jiao W.-B."/>
            <person name="Krause K."/>
            <person name="Campoy J.A."/>
            <person name="Goel M."/>
            <person name="Folz-Donahue K."/>
            <person name="Kukat C."/>
            <person name="Huettel B."/>
            <person name="Schneeberger K."/>
        </authorList>
    </citation>
    <scope>NUCLEOTIDE SEQUENCE [LARGE SCALE GENOMIC DNA]</scope>
    <source>
        <strain evidence="10">SolTubOtavaFocal</strain>
        <tissue evidence="10">Leaves</tissue>
    </source>
</reference>
<dbReference type="InterPro" id="IPR047192">
    <property type="entry name" value="Euk_RPA1_DBD_C"/>
</dbReference>
<dbReference type="CDD" id="cd04481">
    <property type="entry name" value="RPA1_DBD_B_like"/>
    <property type="match status" value="1"/>
</dbReference>